<dbReference type="AlphaFoldDB" id="A0A167J1S3"/>
<sequence length="61" mass="6936">MQSSSVLTLFITGKIQAKTAVIGIKINQKKRLKVLIKPFNNIPKLIKQTLKPKPYIQIITF</sequence>
<evidence type="ECO:0000313" key="1">
    <source>
        <dbReference type="EMBL" id="KZN60395.1"/>
    </source>
</evidence>
<organism evidence="1 2">
    <name type="scientific">Pseudoalteromonas luteoviolacea S4060-1</name>
    <dbReference type="NCBI Taxonomy" id="1365257"/>
    <lineage>
        <taxon>Bacteria</taxon>
        <taxon>Pseudomonadati</taxon>
        <taxon>Pseudomonadota</taxon>
        <taxon>Gammaproteobacteria</taxon>
        <taxon>Alteromonadales</taxon>
        <taxon>Pseudoalteromonadaceae</taxon>
        <taxon>Pseudoalteromonas</taxon>
    </lineage>
</organism>
<evidence type="ECO:0000313" key="2">
    <source>
        <dbReference type="Proteomes" id="UP000076661"/>
    </source>
</evidence>
<dbReference type="Proteomes" id="UP000076661">
    <property type="component" value="Unassembled WGS sequence"/>
</dbReference>
<dbReference type="PATRIC" id="fig|1365257.3.peg.4905"/>
<proteinExistence type="predicted"/>
<comment type="caution">
    <text evidence="1">The sequence shown here is derived from an EMBL/GenBank/DDBJ whole genome shotgun (WGS) entry which is preliminary data.</text>
</comment>
<gene>
    <name evidence="1" type="ORF">N478_07500</name>
</gene>
<accession>A0A167J1S3</accession>
<protein>
    <submittedName>
        <fullName evidence="1">Uncharacterized protein</fullName>
    </submittedName>
</protein>
<name>A0A167J1S3_9GAMM</name>
<dbReference type="EMBL" id="AUXX01000056">
    <property type="protein sequence ID" value="KZN60395.1"/>
    <property type="molecule type" value="Genomic_DNA"/>
</dbReference>
<reference evidence="1 2" key="1">
    <citation type="submission" date="2013-07" db="EMBL/GenBank/DDBJ databases">
        <title>Comparative Genomic and Metabolomic Analysis of Twelve Strains of Pseudoalteromonas luteoviolacea.</title>
        <authorList>
            <person name="Vynne N.G."/>
            <person name="Mansson M."/>
            <person name="Gram L."/>
        </authorList>
    </citation>
    <scope>NUCLEOTIDE SEQUENCE [LARGE SCALE GENOMIC DNA]</scope>
    <source>
        <strain evidence="1 2">S4060-1</strain>
    </source>
</reference>